<protein>
    <submittedName>
        <fullName evidence="7">Pyridoxal phosphate-dependent transferase</fullName>
    </submittedName>
</protein>
<evidence type="ECO:0000256" key="1">
    <source>
        <dbReference type="ARBA" id="ARBA00001933"/>
    </source>
</evidence>
<comment type="similarity">
    <text evidence="2">Belongs to the class-I pyridoxal-phosphate-dependent aminotransferase family.</text>
</comment>
<accession>A0A9P7CYY4</accession>
<evidence type="ECO:0000256" key="2">
    <source>
        <dbReference type="ARBA" id="ARBA00007441"/>
    </source>
</evidence>
<evidence type="ECO:0000313" key="8">
    <source>
        <dbReference type="Proteomes" id="UP000714275"/>
    </source>
</evidence>
<dbReference type="Proteomes" id="UP000714275">
    <property type="component" value="Unassembled WGS sequence"/>
</dbReference>
<dbReference type="AlphaFoldDB" id="A0A9P7CYY4"/>
<evidence type="ECO:0000259" key="6">
    <source>
        <dbReference type="Pfam" id="PF00155"/>
    </source>
</evidence>
<dbReference type="InterPro" id="IPR015421">
    <property type="entry name" value="PyrdxlP-dep_Trfase_major"/>
</dbReference>
<keyword evidence="8" id="KW-1185">Reference proteome</keyword>
<dbReference type="Gene3D" id="3.40.640.10">
    <property type="entry name" value="Type I PLP-dependent aspartate aminotransferase-like (Major domain)"/>
    <property type="match status" value="1"/>
</dbReference>
<evidence type="ECO:0000256" key="3">
    <source>
        <dbReference type="ARBA" id="ARBA00022576"/>
    </source>
</evidence>
<sequence length="525" mass="58549">MEKPAIQYIRPKFCLVYIMVFLPSTTPATSAVDAGLKRSRVDYSRHLSSEARARLPNPIKSIWKAAQVKAGTINMGNGDPHHTLYPICEMNFVVPSIDGHDPVQSWRSGTGEQNIIASYKDDPCALSLRTAFAYGAGAGLKEVRDALANLNDRIHSPPNHTVSLSLGNADALTKCFRLLGDPGDSFLCEEFTFSAMTNAALPLGIQWVPIRMDNNGLVPSDLERILSNWDEATQGKRPHVLYTIPCSQNPTGSTLSLERRQQIYRIAHDWDIIILEDDPYFFLQYDLDVNQSTIQQYGYTRAMAEVLPRSFLSMDYDGRVMRLDSFSKIVAPGMRLGWVTSNSFFAEKLDMLTDSSSQHPHGMGQAFVAELLGSDGWGVDGFMKWISSLCNEYQRRRDLFMDIFRQKVAVSGFATAEVPQSGMFVWIKINLEHHARFSTSQTPTVPGGPTTNTADLMDELFRKLLNSGLVMMPASTFAVVDRAGTMGSHINDRVNFFRATFVGTDETIRDGLTIFGRTLEEFSCC</sequence>
<dbReference type="Pfam" id="PF00155">
    <property type="entry name" value="Aminotran_1_2"/>
    <property type="match status" value="1"/>
</dbReference>
<dbReference type="OrthoDB" id="691673at2759"/>
<reference evidence="7" key="1">
    <citation type="journal article" date="2020" name="New Phytol.">
        <title>Comparative genomics reveals dynamic genome evolution in host specialist ectomycorrhizal fungi.</title>
        <authorList>
            <person name="Lofgren L.A."/>
            <person name="Nguyen N.H."/>
            <person name="Vilgalys R."/>
            <person name="Ruytinx J."/>
            <person name="Liao H.L."/>
            <person name="Branco S."/>
            <person name="Kuo A."/>
            <person name="LaButti K."/>
            <person name="Lipzen A."/>
            <person name="Andreopoulos W."/>
            <person name="Pangilinan J."/>
            <person name="Riley R."/>
            <person name="Hundley H."/>
            <person name="Na H."/>
            <person name="Barry K."/>
            <person name="Grigoriev I.V."/>
            <person name="Stajich J.E."/>
            <person name="Kennedy P.G."/>
        </authorList>
    </citation>
    <scope>NUCLEOTIDE SEQUENCE</scope>
    <source>
        <strain evidence="7">DOB743</strain>
    </source>
</reference>
<dbReference type="PANTHER" id="PTHR42790:SF19">
    <property type="entry name" value="KYNURENINE_ALPHA-AMINOADIPATE AMINOTRANSFERASE, MITOCHONDRIAL"/>
    <property type="match status" value="1"/>
</dbReference>
<dbReference type="GO" id="GO:1901605">
    <property type="term" value="P:alpha-amino acid metabolic process"/>
    <property type="evidence" value="ECO:0007669"/>
    <property type="project" value="TreeGrafter"/>
</dbReference>
<feature type="domain" description="Aminotransferase class I/classII large" evidence="6">
    <location>
        <begin position="120"/>
        <end position="510"/>
    </location>
</feature>
<dbReference type="InterPro" id="IPR004839">
    <property type="entry name" value="Aminotransferase_I/II_large"/>
</dbReference>
<dbReference type="CDD" id="cd00609">
    <property type="entry name" value="AAT_like"/>
    <property type="match status" value="1"/>
</dbReference>
<comment type="cofactor">
    <cofactor evidence="1">
        <name>pyridoxal 5'-phosphate</name>
        <dbReference type="ChEBI" id="CHEBI:597326"/>
    </cofactor>
</comment>
<proteinExistence type="inferred from homology"/>
<comment type="caution">
    <text evidence="7">The sequence shown here is derived from an EMBL/GenBank/DDBJ whole genome shotgun (WGS) entry which is preliminary data.</text>
</comment>
<name>A0A9P7CYY4_9AGAM</name>
<keyword evidence="5" id="KW-0663">Pyridoxal phosphate</keyword>
<dbReference type="SUPFAM" id="SSF53383">
    <property type="entry name" value="PLP-dependent transferases"/>
    <property type="match status" value="1"/>
</dbReference>
<organism evidence="7 8">
    <name type="scientific">Suillus placidus</name>
    <dbReference type="NCBI Taxonomy" id="48579"/>
    <lineage>
        <taxon>Eukaryota</taxon>
        <taxon>Fungi</taxon>
        <taxon>Dikarya</taxon>
        <taxon>Basidiomycota</taxon>
        <taxon>Agaricomycotina</taxon>
        <taxon>Agaricomycetes</taxon>
        <taxon>Agaricomycetidae</taxon>
        <taxon>Boletales</taxon>
        <taxon>Suillineae</taxon>
        <taxon>Suillaceae</taxon>
        <taxon>Suillus</taxon>
    </lineage>
</organism>
<evidence type="ECO:0000256" key="4">
    <source>
        <dbReference type="ARBA" id="ARBA00022679"/>
    </source>
</evidence>
<dbReference type="InterPro" id="IPR050859">
    <property type="entry name" value="Class-I_PLP-dep_aminotransf"/>
</dbReference>
<evidence type="ECO:0000313" key="7">
    <source>
        <dbReference type="EMBL" id="KAG1772513.1"/>
    </source>
</evidence>
<dbReference type="EMBL" id="JABBWD010000053">
    <property type="protein sequence ID" value="KAG1772513.1"/>
    <property type="molecule type" value="Genomic_DNA"/>
</dbReference>
<dbReference type="GO" id="GO:0008483">
    <property type="term" value="F:transaminase activity"/>
    <property type="evidence" value="ECO:0007669"/>
    <property type="project" value="UniProtKB-KW"/>
</dbReference>
<gene>
    <name evidence="7" type="ORF">EV702DRAFT_1134336</name>
</gene>
<keyword evidence="3" id="KW-0032">Aminotransferase</keyword>
<dbReference type="PANTHER" id="PTHR42790">
    <property type="entry name" value="AMINOTRANSFERASE"/>
    <property type="match status" value="1"/>
</dbReference>
<keyword evidence="4 7" id="KW-0808">Transferase</keyword>
<dbReference type="InterPro" id="IPR015424">
    <property type="entry name" value="PyrdxlP-dep_Trfase"/>
</dbReference>
<dbReference type="GO" id="GO:0030170">
    <property type="term" value="F:pyridoxal phosphate binding"/>
    <property type="evidence" value="ECO:0007669"/>
    <property type="project" value="InterPro"/>
</dbReference>
<evidence type="ECO:0000256" key="5">
    <source>
        <dbReference type="ARBA" id="ARBA00022898"/>
    </source>
</evidence>